<protein>
    <submittedName>
        <fullName evidence="2">NADPH:quinone oxidoreductase family protein</fullName>
    </submittedName>
</protein>
<dbReference type="EMBL" id="SBKP01000016">
    <property type="protein sequence ID" value="RXR26018.1"/>
    <property type="molecule type" value="Genomic_DNA"/>
</dbReference>
<evidence type="ECO:0000313" key="2">
    <source>
        <dbReference type="EMBL" id="RXR26018.1"/>
    </source>
</evidence>
<dbReference type="CDD" id="cd08241">
    <property type="entry name" value="QOR1"/>
    <property type="match status" value="1"/>
</dbReference>
<dbReference type="PANTHER" id="PTHR43677:SF4">
    <property type="entry name" value="QUINONE OXIDOREDUCTASE-LIKE PROTEIN 2"/>
    <property type="match status" value="1"/>
</dbReference>
<organism evidence="2 3">
    <name type="scientific">Sphingobium fluviale</name>
    <dbReference type="NCBI Taxonomy" id="2506423"/>
    <lineage>
        <taxon>Bacteria</taxon>
        <taxon>Pseudomonadati</taxon>
        <taxon>Pseudomonadota</taxon>
        <taxon>Alphaproteobacteria</taxon>
        <taxon>Sphingomonadales</taxon>
        <taxon>Sphingomonadaceae</taxon>
        <taxon>Sphingobium</taxon>
    </lineage>
</organism>
<dbReference type="SUPFAM" id="SSF50129">
    <property type="entry name" value="GroES-like"/>
    <property type="match status" value="1"/>
</dbReference>
<dbReference type="InterPro" id="IPR020843">
    <property type="entry name" value="ER"/>
</dbReference>
<feature type="domain" description="Enoyl reductase (ER)" evidence="1">
    <location>
        <begin position="10"/>
        <end position="330"/>
    </location>
</feature>
<proteinExistence type="predicted"/>
<dbReference type="RefSeq" id="WP_129405066.1">
    <property type="nucleotide sequence ID" value="NZ_SBKP01000016.1"/>
</dbReference>
<dbReference type="Pfam" id="PF08240">
    <property type="entry name" value="ADH_N"/>
    <property type="match status" value="1"/>
</dbReference>
<dbReference type="Gene3D" id="3.90.180.10">
    <property type="entry name" value="Medium-chain alcohol dehydrogenases, catalytic domain"/>
    <property type="match status" value="1"/>
</dbReference>
<dbReference type="Pfam" id="PF00107">
    <property type="entry name" value="ADH_zinc_N"/>
    <property type="match status" value="1"/>
</dbReference>
<dbReference type="PANTHER" id="PTHR43677">
    <property type="entry name" value="SHORT-CHAIN DEHYDROGENASE/REDUCTASE"/>
    <property type="match status" value="1"/>
</dbReference>
<gene>
    <name evidence="2" type="ORF">EQG66_13185</name>
</gene>
<dbReference type="SUPFAM" id="SSF51735">
    <property type="entry name" value="NAD(P)-binding Rossmann-fold domains"/>
    <property type="match status" value="1"/>
</dbReference>
<dbReference type="InterPro" id="IPR036291">
    <property type="entry name" value="NAD(P)-bd_dom_sf"/>
</dbReference>
<dbReference type="GO" id="GO:0016491">
    <property type="term" value="F:oxidoreductase activity"/>
    <property type="evidence" value="ECO:0007669"/>
    <property type="project" value="InterPro"/>
</dbReference>
<sequence>MKALLSMKSGGPETLELTDISAPQPGEGELSVRVLACGLNYPDVLIIEDKYQFKPPRPFAPGAEISGEVEAVGEGVTGWAIGDRLIALLVPNGGLMEQVIVPAEAAIRMPNDADPIEGAALIFTYGTTIHALMDRGNLKSGETLLVLGAAGGVGLSAIEIGKALGATVVAAVSSDEKAAAAHTAGADRTLVYGRAPFDKDATRALAHAFKEAIGPEGAHVIYDPVGGDYAEPALRSIAWEGRYLVVGFPAGIPKIPLNLTLLKSCDVRGIFWGGFMEREPERHRRHIDQLLAWWSEGRIRPRIDRIYDLVEGGDAIARLASRSAIGKVVVKIAQDGTA</sequence>
<evidence type="ECO:0000313" key="3">
    <source>
        <dbReference type="Proteomes" id="UP000290958"/>
    </source>
</evidence>
<dbReference type="AlphaFoldDB" id="A0A4Q1KFB0"/>
<dbReference type="Gene3D" id="3.40.50.720">
    <property type="entry name" value="NAD(P)-binding Rossmann-like Domain"/>
    <property type="match status" value="1"/>
</dbReference>
<reference evidence="3" key="1">
    <citation type="submission" date="2019-01" db="EMBL/GenBank/DDBJ databases">
        <title>Cytophagaceae bacterium strain CAR-16.</title>
        <authorList>
            <person name="Chen W.-M."/>
        </authorList>
    </citation>
    <scope>NUCLEOTIDE SEQUENCE [LARGE SCALE GENOMIC DNA]</scope>
    <source>
        <strain evidence="3">CHR27</strain>
    </source>
</reference>
<dbReference type="InterPro" id="IPR013149">
    <property type="entry name" value="ADH-like_C"/>
</dbReference>
<dbReference type="Proteomes" id="UP000290958">
    <property type="component" value="Unassembled WGS sequence"/>
</dbReference>
<keyword evidence="3" id="KW-1185">Reference proteome</keyword>
<comment type="caution">
    <text evidence="2">The sequence shown here is derived from an EMBL/GenBank/DDBJ whole genome shotgun (WGS) entry which is preliminary data.</text>
</comment>
<dbReference type="InterPro" id="IPR051397">
    <property type="entry name" value="Zn-ADH-like_protein"/>
</dbReference>
<accession>A0A4Q1KFB0</accession>
<dbReference type="InterPro" id="IPR013154">
    <property type="entry name" value="ADH-like_N"/>
</dbReference>
<dbReference type="SMART" id="SM00829">
    <property type="entry name" value="PKS_ER"/>
    <property type="match status" value="1"/>
</dbReference>
<dbReference type="InterPro" id="IPR011032">
    <property type="entry name" value="GroES-like_sf"/>
</dbReference>
<name>A0A4Q1KFB0_9SPHN</name>
<evidence type="ECO:0000259" key="1">
    <source>
        <dbReference type="SMART" id="SM00829"/>
    </source>
</evidence>
<dbReference type="OrthoDB" id="4190732at2"/>